<sequence length="777" mass="87040">MPVTETIPLHETARERYLNYALSVITSRALPDIRDGLKPVQRRILFAMFDSLNLYPSKRHRKSATVVGETMGKYHPHGDKAIYDAMVRMAQSFSLRAPLVDGHGNFGSLDGDSAAAMRYTEAKLQPLAMEMLEGLRDETVDYRDNFDGSLEEPVVLPARVPNLLVNGASGIAVGMATNIPPHNLGEVVDAALHMIEEPEVDTSTLVRDHIQGPDFPTGGRILNTQDELAEIYETGSGTIEMRGAYRTKGKTRAIIESVPYGVDKSKIVEEIADHIAEENVPQLSNVRDESTDDVRIVLELKRGSDTEAAMAYLFKHTKLQKRFHVNLTCLVPTESTDVKAPKQVDLRTILRYFLDFRLDVVTRRLQNELAELEARIHILEGFETIFDALDEAIEIIRASKNKADAAQRLMHRFQLDEEQTDAILETQLYKLSQMEIEAIRDELGEKRARAEEIRRLLDDEDARWGIVKDELQDIRDEYTDERRSTLVGPEADMEYTEEDYIVDEDVHVIVTRDGWVKRQGTYSDLDAIRTRDGDEVGWALAGSTRATVGFFTNYGTCYTTRITEIPSTTGYGDPVQKLFSFDDGEHVVGVVSFDDRALPDPVPAEPSEQGELFDPDDPDAPDQPYVVAISKGGQATRFTLDGYLEPSISTGRKYMRLEDGDEVARVHLARGDENICLASHDGRALVFPVHQVSVYKGPAKGVRAIRLEDNDRVLDFALSTRARDGLTVETNNGREEIVRTTKFDATNRGAKGTLVIKRGYFAEVFPEPVEVPLHEAA</sequence>
<dbReference type="Pfam" id="PF00521">
    <property type="entry name" value="DNA_topoisoIV"/>
    <property type="match status" value="1"/>
</dbReference>
<dbReference type="GO" id="GO:0009330">
    <property type="term" value="C:DNA topoisomerase type II (double strand cut, ATP-hydrolyzing) complex"/>
    <property type="evidence" value="ECO:0007669"/>
    <property type="project" value="TreeGrafter"/>
</dbReference>
<evidence type="ECO:0000256" key="9">
    <source>
        <dbReference type="SAM" id="MobiDB-lite"/>
    </source>
</evidence>
<dbReference type="GeneID" id="83728394"/>
<keyword evidence="6 7" id="KW-0413">Isomerase</keyword>
<dbReference type="SMART" id="SM00434">
    <property type="entry name" value="TOP4c"/>
    <property type="match status" value="1"/>
</dbReference>
<dbReference type="SUPFAM" id="SSF56719">
    <property type="entry name" value="Type II DNA topoisomerase"/>
    <property type="match status" value="1"/>
</dbReference>
<dbReference type="GO" id="GO:0003918">
    <property type="term" value="F:DNA topoisomerase type II (double strand cut, ATP-hydrolyzing) activity"/>
    <property type="evidence" value="ECO:0007669"/>
    <property type="project" value="UniProtKB-EC"/>
</dbReference>
<evidence type="ECO:0000256" key="1">
    <source>
        <dbReference type="ARBA" id="ARBA00000185"/>
    </source>
</evidence>
<reference evidence="12" key="1">
    <citation type="submission" date="2022-08" db="EMBL/GenBank/DDBJ databases">
        <title>Genomic Encyclopedia of Type Strains, Phase V (KMG-V): Genome sequencing to study the core and pangenomes of soil and plant-associated prokaryotes.</title>
        <authorList>
            <person name="Whitman W."/>
        </authorList>
    </citation>
    <scope>NUCLEOTIDE SEQUENCE</scope>
    <source>
        <strain evidence="12">SP3026</strain>
        <strain evidence="11">SP3049</strain>
    </source>
</reference>
<evidence type="ECO:0000313" key="12">
    <source>
        <dbReference type="EMBL" id="MCS4121083.1"/>
    </source>
</evidence>
<dbReference type="Gene3D" id="3.30.1360.40">
    <property type="match status" value="1"/>
</dbReference>
<evidence type="ECO:0000256" key="6">
    <source>
        <dbReference type="ARBA" id="ARBA00023235"/>
    </source>
</evidence>
<dbReference type="Gene3D" id="3.90.199.10">
    <property type="entry name" value="Topoisomerase II, domain 5"/>
    <property type="match status" value="1"/>
</dbReference>
<evidence type="ECO:0000256" key="2">
    <source>
        <dbReference type="ARBA" id="ARBA00008263"/>
    </source>
</evidence>
<dbReference type="EMBL" id="JANUAE010000002">
    <property type="protein sequence ID" value="MCS3709017.1"/>
    <property type="molecule type" value="Genomic_DNA"/>
</dbReference>
<accession>A0A840E9I0</accession>
<keyword evidence="5 7" id="KW-0238">DNA-binding</keyword>
<feature type="coiled-coil region" evidence="8">
    <location>
        <begin position="362"/>
        <end position="409"/>
    </location>
</feature>
<comment type="similarity">
    <text evidence="2">Belongs to the type II topoisomerase GyrA/ParC subunit family.</text>
</comment>
<name>A0A840E9I0_9BACT</name>
<evidence type="ECO:0000256" key="7">
    <source>
        <dbReference type="PROSITE-ProRule" id="PRU01384"/>
    </source>
</evidence>
<feature type="active site" description="O-(5'-phospho-DNA)-tyrosine intermediate" evidence="7">
    <location>
        <position position="119"/>
    </location>
</feature>
<proteinExistence type="inferred from homology"/>
<dbReference type="AlphaFoldDB" id="A0A840E9I0"/>
<evidence type="ECO:0000256" key="8">
    <source>
        <dbReference type="SAM" id="Coils"/>
    </source>
</evidence>
<dbReference type="InterPro" id="IPR013757">
    <property type="entry name" value="Topo_IIA_A_a_sf"/>
</dbReference>
<dbReference type="InterPro" id="IPR013758">
    <property type="entry name" value="Topo_IIA_A/C_ab"/>
</dbReference>
<dbReference type="EMBL" id="JANUBL010000002">
    <property type="protein sequence ID" value="MCS4121083.1"/>
    <property type="molecule type" value="Genomic_DNA"/>
</dbReference>
<keyword evidence="8" id="KW-0175">Coiled coil</keyword>
<dbReference type="Proteomes" id="UP001155144">
    <property type="component" value="Unassembled WGS sequence"/>
</dbReference>
<comment type="catalytic activity">
    <reaction evidence="1 7">
        <text>ATP-dependent breakage, passage and rejoining of double-stranded DNA.</text>
        <dbReference type="EC" id="5.6.2.2"/>
    </reaction>
</comment>
<dbReference type="EC" id="5.6.2.2" evidence="3"/>
<evidence type="ECO:0000256" key="3">
    <source>
        <dbReference type="ARBA" id="ARBA00012895"/>
    </source>
</evidence>
<dbReference type="GO" id="GO:0005524">
    <property type="term" value="F:ATP binding"/>
    <property type="evidence" value="ECO:0007669"/>
    <property type="project" value="InterPro"/>
</dbReference>
<dbReference type="InterPro" id="IPR002205">
    <property type="entry name" value="Topo_IIA_dom_A"/>
</dbReference>
<dbReference type="GO" id="GO:0003677">
    <property type="term" value="F:DNA binding"/>
    <property type="evidence" value="ECO:0007669"/>
    <property type="project" value="UniProtKB-UniRule"/>
</dbReference>
<feature type="region of interest" description="Disordered" evidence="9">
    <location>
        <begin position="597"/>
        <end position="619"/>
    </location>
</feature>
<dbReference type="PROSITE" id="PS52040">
    <property type="entry name" value="TOPO_IIA"/>
    <property type="match status" value="1"/>
</dbReference>
<evidence type="ECO:0000259" key="10">
    <source>
        <dbReference type="PROSITE" id="PS52040"/>
    </source>
</evidence>
<evidence type="ECO:0000313" key="11">
    <source>
        <dbReference type="EMBL" id="MCS3709017.1"/>
    </source>
</evidence>
<evidence type="ECO:0000256" key="4">
    <source>
        <dbReference type="ARBA" id="ARBA00023029"/>
    </source>
</evidence>
<dbReference type="Proteomes" id="UP001155057">
    <property type="component" value="Unassembled WGS sequence"/>
</dbReference>
<dbReference type="InterPro" id="IPR006691">
    <property type="entry name" value="GyrA/parC_rep"/>
</dbReference>
<dbReference type="Gene3D" id="2.120.10.90">
    <property type="entry name" value="DNA gyrase/topoisomerase IV, subunit A, C-terminal"/>
    <property type="match status" value="1"/>
</dbReference>
<evidence type="ECO:0000256" key="5">
    <source>
        <dbReference type="ARBA" id="ARBA00023125"/>
    </source>
</evidence>
<dbReference type="GO" id="GO:0005737">
    <property type="term" value="C:cytoplasm"/>
    <property type="evidence" value="ECO:0007669"/>
    <property type="project" value="TreeGrafter"/>
</dbReference>
<dbReference type="PANTHER" id="PTHR43493:SF5">
    <property type="entry name" value="DNA GYRASE SUBUNIT A, CHLOROPLASTIC_MITOCHONDRIAL"/>
    <property type="match status" value="1"/>
</dbReference>
<dbReference type="PANTHER" id="PTHR43493">
    <property type="entry name" value="DNA GYRASE/TOPOISOMERASE SUBUNIT A"/>
    <property type="match status" value="1"/>
</dbReference>
<dbReference type="InterPro" id="IPR050220">
    <property type="entry name" value="Type_II_DNA_Topoisomerases"/>
</dbReference>
<evidence type="ECO:0000313" key="13">
    <source>
        <dbReference type="Proteomes" id="UP001155144"/>
    </source>
</evidence>
<gene>
    <name evidence="12" type="ORF">GGP45_001425</name>
    <name evidence="11" type="ORF">GGP61_000612</name>
</gene>
<dbReference type="SUPFAM" id="SSF101904">
    <property type="entry name" value="GyrA/ParC C-terminal domain-like"/>
    <property type="match status" value="1"/>
</dbReference>
<organism evidence="12 13">
    <name type="scientific">Salinibacter ruber</name>
    <dbReference type="NCBI Taxonomy" id="146919"/>
    <lineage>
        <taxon>Bacteria</taxon>
        <taxon>Pseudomonadati</taxon>
        <taxon>Rhodothermota</taxon>
        <taxon>Rhodothermia</taxon>
        <taxon>Rhodothermales</taxon>
        <taxon>Salinibacteraceae</taxon>
        <taxon>Salinibacter</taxon>
    </lineage>
</organism>
<dbReference type="Gene3D" id="1.10.268.10">
    <property type="entry name" value="Topoisomerase, domain 3"/>
    <property type="match status" value="1"/>
</dbReference>
<keyword evidence="4 7" id="KW-0799">Topoisomerase</keyword>
<dbReference type="GO" id="GO:0006265">
    <property type="term" value="P:DNA topological change"/>
    <property type="evidence" value="ECO:0007669"/>
    <property type="project" value="UniProtKB-UniRule"/>
</dbReference>
<comment type="caution">
    <text evidence="12">The sequence shown here is derived from an EMBL/GenBank/DDBJ whole genome shotgun (WGS) entry which is preliminary data.</text>
</comment>
<protein>
    <recommendedName>
        <fullName evidence="3">DNA topoisomerase (ATP-hydrolyzing)</fullName>
        <ecNumber evidence="3">5.6.2.2</ecNumber>
    </recommendedName>
</protein>
<feature type="domain" description="Topo IIA-type catalytic" evidence="10">
    <location>
        <begin position="30"/>
        <end position="500"/>
    </location>
</feature>
<dbReference type="CDD" id="cd00187">
    <property type="entry name" value="TOP4c"/>
    <property type="match status" value="1"/>
</dbReference>
<dbReference type="NCBIfam" id="NF004044">
    <property type="entry name" value="PRK05561.1"/>
    <property type="match status" value="1"/>
</dbReference>
<dbReference type="InterPro" id="IPR013760">
    <property type="entry name" value="Topo_IIA-like_dom_sf"/>
</dbReference>
<dbReference type="InterPro" id="IPR035516">
    <property type="entry name" value="Gyrase/topoIV_suA_C"/>
</dbReference>
<dbReference type="RefSeq" id="WP_013061972.1">
    <property type="nucleotide sequence ID" value="NZ_CALTRY010000004.1"/>
</dbReference>
<dbReference type="Pfam" id="PF03989">
    <property type="entry name" value="DNA_gyraseA_C"/>
    <property type="match status" value="2"/>
</dbReference>